<evidence type="ECO:0000256" key="5">
    <source>
        <dbReference type="ARBA" id="ARBA00045658"/>
    </source>
</evidence>
<dbReference type="InterPro" id="IPR051316">
    <property type="entry name" value="Zinc-reg_GTPase_activator"/>
</dbReference>
<sequence>MGGHFSSLLAEPEALAARVPVTVLTGFLGSGKTTLLNALLREPELHGVAVIVNEFGEVGIDHDLIAQAHDDTVLLANGCLCCAVRGDLVDALGRLVARTDRPLRHVLIETSGLADPGPIIRTLTGDAGIRARFALGRLVCTVDAVLAMGTLDRHPESVRQIAVADDLFLTKTDLLEAAAPPTALLERVRGINAAAPWRTSREEQLRLLAHLVRTVSGSNEDVSDTPFYRPAAQAAQPATRHRDGISSFMVVRDVALPRAAFSAWLDMVIAMRGEDLLRVKGLVQLADEPDRPMVIHGVQHLFAPPEFLAAWPSPDRRTRIVFITRGVDAESLDETLDVMVRRHIRRDGPRLAGAPP</sequence>
<feature type="domain" description="CobW C-terminal" evidence="7">
    <location>
        <begin position="245"/>
        <end position="340"/>
    </location>
</feature>
<dbReference type="CDD" id="cd03112">
    <property type="entry name" value="CobW-like"/>
    <property type="match status" value="1"/>
</dbReference>
<evidence type="ECO:0000256" key="1">
    <source>
        <dbReference type="ARBA" id="ARBA00022741"/>
    </source>
</evidence>
<evidence type="ECO:0000313" key="8">
    <source>
        <dbReference type="EMBL" id="MBB4224996.1"/>
    </source>
</evidence>
<keyword evidence="2" id="KW-0378">Hydrolase</keyword>
<organism evidence="8 9">
    <name type="scientific">Variovorax guangxiensis</name>
    <dbReference type="NCBI Taxonomy" id="1775474"/>
    <lineage>
        <taxon>Bacteria</taxon>
        <taxon>Pseudomonadati</taxon>
        <taxon>Pseudomonadota</taxon>
        <taxon>Betaproteobacteria</taxon>
        <taxon>Burkholderiales</taxon>
        <taxon>Comamonadaceae</taxon>
        <taxon>Variovorax</taxon>
    </lineage>
</organism>
<reference evidence="8 9" key="1">
    <citation type="submission" date="2020-08" db="EMBL/GenBank/DDBJ databases">
        <title>Genomic Encyclopedia of Type Strains, Phase IV (KMG-V): Genome sequencing to study the core and pangenomes of soil and plant-associated prokaryotes.</title>
        <authorList>
            <person name="Whitman W."/>
        </authorList>
    </citation>
    <scope>NUCLEOTIDE SEQUENCE [LARGE SCALE GENOMIC DNA]</scope>
    <source>
        <strain evidence="8 9">34/80</strain>
    </source>
</reference>
<evidence type="ECO:0000259" key="7">
    <source>
        <dbReference type="SMART" id="SM00833"/>
    </source>
</evidence>
<dbReference type="EMBL" id="JACIFZ010000009">
    <property type="protein sequence ID" value="MBB4224996.1"/>
    <property type="molecule type" value="Genomic_DNA"/>
</dbReference>
<comment type="catalytic activity">
    <reaction evidence="6">
        <text>GTP + H2O = GDP + phosphate + H(+)</text>
        <dbReference type="Rhea" id="RHEA:19669"/>
        <dbReference type="ChEBI" id="CHEBI:15377"/>
        <dbReference type="ChEBI" id="CHEBI:15378"/>
        <dbReference type="ChEBI" id="CHEBI:37565"/>
        <dbReference type="ChEBI" id="CHEBI:43474"/>
        <dbReference type="ChEBI" id="CHEBI:58189"/>
    </reaction>
    <physiologicalReaction direction="left-to-right" evidence="6">
        <dbReference type="Rhea" id="RHEA:19670"/>
    </physiologicalReaction>
</comment>
<proteinExistence type="inferred from homology"/>
<comment type="caution">
    <text evidence="8">The sequence shown here is derived from an EMBL/GenBank/DDBJ whole genome shotgun (WGS) entry which is preliminary data.</text>
</comment>
<dbReference type="Gene3D" id="3.40.50.300">
    <property type="entry name" value="P-loop containing nucleotide triphosphate hydrolases"/>
    <property type="match status" value="1"/>
</dbReference>
<protein>
    <submittedName>
        <fullName evidence="8">G3E family GTPase</fullName>
    </submittedName>
</protein>
<dbReference type="GO" id="GO:0016787">
    <property type="term" value="F:hydrolase activity"/>
    <property type="evidence" value="ECO:0007669"/>
    <property type="project" value="UniProtKB-KW"/>
</dbReference>
<dbReference type="SUPFAM" id="SSF52540">
    <property type="entry name" value="P-loop containing nucleoside triphosphate hydrolases"/>
    <property type="match status" value="1"/>
</dbReference>
<evidence type="ECO:0000256" key="3">
    <source>
        <dbReference type="ARBA" id="ARBA00023186"/>
    </source>
</evidence>
<dbReference type="SUPFAM" id="SSF90002">
    <property type="entry name" value="Hypothetical protein YjiA, C-terminal domain"/>
    <property type="match status" value="1"/>
</dbReference>
<dbReference type="GO" id="GO:0000166">
    <property type="term" value="F:nucleotide binding"/>
    <property type="evidence" value="ECO:0007669"/>
    <property type="project" value="UniProtKB-KW"/>
</dbReference>
<keyword evidence="3" id="KW-0143">Chaperone</keyword>
<dbReference type="InterPro" id="IPR036627">
    <property type="entry name" value="CobW-likC_sf"/>
</dbReference>
<dbReference type="GO" id="GO:0005737">
    <property type="term" value="C:cytoplasm"/>
    <property type="evidence" value="ECO:0007669"/>
    <property type="project" value="TreeGrafter"/>
</dbReference>
<dbReference type="InterPro" id="IPR027417">
    <property type="entry name" value="P-loop_NTPase"/>
</dbReference>
<dbReference type="Proteomes" id="UP000524450">
    <property type="component" value="Unassembled WGS sequence"/>
</dbReference>
<accession>A0A840FQY9</accession>
<dbReference type="Pfam" id="PF07683">
    <property type="entry name" value="CobW_C"/>
    <property type="match status" value="1"/>
</dbReference>
<dbReference type="InterPro" id="IPR011629">
    <property type="entry name" value="CobW-like_C"/>
</dbReference>
<dbReference type="Gene3D" id="3.30.1220.10">
    <property type="entry name" value="CobW-like, C-terminal domain"/>
    <property type="match status" value="1"/>
</dbReference>
<dbReference type="RefSeq" id="WP_184641837.1">
    <property type="nucleotide sequence ID" value="NZ_JACIFZ010000009.1"/>
</dbReference>
<dbReference type="AlphaFoldDB" id="A0A840FQY9"/>
<dbReference type="PANTHER" id="PTHR13748:SF62">
    <property type="entry name" value="COBW DOMAIN-CONTAINING PROTEIN"/>
    <property type="match status" value="1"/>
</dbReference>
<comment type="function">
    <text evidence="5">Zinc chaperone that directly transfers zinc cofactor to target proteins, thereby activating them. Zinc is transferred from the CXCC motif in the GTPase domain to the zinc binding site in target proteins in a process requiring GTP hydrolysis.</text>
</comment>
<evidence type="ECO:0000256" key="4">
    <source>
        <dbReference type="ARBA" id="ARBA00034320"/>
    </source>
</evidence>
<dbReference type="InterPro" id="IPR003495">
    <property type="entry name" value="CobW/HypB/UreG_nucleotide-bd"/>
</dbReference>
<evidence type="ECO:0000256" key="2">
    <source>
        <dbReference type="ARBA" id="ARBA00022801"/>
    </source>
</evidence>
<dbReference type="PANTHER" id="PTHR13748">
    <property type="entry name" value="COBW-RELATED"/>
    <property type="match status" value="1"/>
</dbReference>
<name>A0A840FQY9_9BURK</name>
<gene>
    <name evidence="8" type="ORF">GGD71_005805</name>
</gene>
<dbReference type="SMART" id="SM00833">
    <property type="entry name" value="CobW_C"/>
    <property type="match status" value="1"/>
</dbReference>
<keyword evidence="1" id="KW-0547">Nucleotide-binding</keyword>
<evidence type="ECO:0000313" key="9">
    <source>
        <dbReference type="Proteomes" id="UP000524450"/>
    </source>
</evidence>
<dbReference type="Pfam" id="PF02492">
    <property type="entry name" value="cobW"/>
    <property type="match status" value="1"/>
</dbReference>
<evidence type="ECO:0000256" key="6">
    <source>
        <dbReference type="ARBA" id="ARBA00049117"/>
    </source>
</evidence>
<comment type="similarity">
    <text evidence="4">Belongs to the SIMIBI class G3E GTPase family. ZNG1 subfamily.</text>
</comment>